<dbReference type="STRING" id="582692.SAMN05720606_10980"/>
<dbReference type="InterPro" id="IPR002575">
    <property type="entry name" value="Aminoglycoside_PTrfase"/>
</dbReference>
<dbReference type="GO" id="GO:0004672">
    <property type="term" value="F:protein kinase activity"/>
    <property type="evidence" value="ECO:0007669"/>
    <property type="project" value="InterPro"/>
</dbReference>
<evidence type="ECO:0000313" key="2">
    <source>
        <dbReference type="EMBL" id="SCY77933.1"/>
    </source>
</evidence>
<dbReference type="PROSITE" id="PS50011">
    <property type="entry name" value="PROTEIN_KINASE_DOM"/>
    <property type="match status" value="1"/>
</dbReference>
<protein>
    <submittedName>
        <fullName evidence="2">TIGR02172 family protein</fullName>
    </submittedName>
</protein>
<dbReference type="InterPro" id="IPR000719">
    <property type="entry name" value="Prot_kinase_dom"/>
</dbReference>
<proteinExistence type="predicted"/>
<organism evidence="2 3">
    <name type="scientific">Paenibacillus polysaccharolyticus</name>
    <dbReference type="NCBI Taxonomy" id="582692"/>
    <lineage>
        <taxon>Bacteria</taxon>
        <taxon>Bacillati</taxon>
        <taxon>Bacillota</taxon>
        <taxon>Bacilli</taxon>
        <taxon>Bacillales</taxon>
        <taxon>Paenibacillaceae</taxon>
        <taxon>Paenibacillus</taxon>
    </lineage>
</organism>
<dbReference type="Pfam" id="PF01636">
    <property type="entry name" value="APH"/>
    <property type="match status" value="1"/>
</dbReference>
<reference evidence="3" key="1">
    <citation type="submission" date="2016-10" db="EMBL/GenBank/DDBJ databases">
        <authorList>
            <person name="Varghese N."/>
            <person name="Submissions S."/>
        </authorList>
    </citation>
    <scope>NUCLEOTIDE SEQUENCE [LARGE SCALE GENOMIC DNA]</scope>
    <source>
        <strain evidence="3">BL9</strain>
    </source>
</reference>
<keyword evidence="3" id="KW-1185">Reference proteome</keyword>
<gene>
    <name evidence="2" type="ORF">SAMN05720606_10980</name>
</gene>
<evidence type="ECO:0000313" key="3">
    <source>
        <dbReference type="Proteomes" id="UP000198538"/>
    </source>
</evidence>
<dbReference type="EMBL" id="FMVM01000009">
    <property type="protein sequence ID" value="SCY77933.1"/>
    <property type="molecule type" value="Genomic_DNA"/>
</dbReference>
<dbReference type="AlphaFoldDB" id="A0A1G5IPI1"/>
<sequence length="277" mass="31772">MKLIGQGRTAEIYHYADDLILKLYRTGFSKEAVQNEYRMSQWVYEKGLPVPRAVKQMHHATRTGIVFERFEGTTLLSLMIQQPELLEHLSYIMAATHYKVHMVQDEGDLLPSQKKILEHAMLRVSLFSDLEHERLIHYLSVLPEQRAICHGDYHPDNVMLSKDGEQHCVIDWMTGMAGDPAGDVARTWVILKSGKLPDDAEPAIREGFEQARNLILEQYIAHYVALSGITREQIDAWMLPVAAARLDESLPFSEEEVLLQLVRDRLRLLDETVHTTS</sequence>
<dbReference type="PANTHER" id="PTHR21310">
    <property type="entry name" value="AMINOGLYCOSIDE PHOSPHOTRANSFERASE-RELATED-RELATED"/>
    <property type="match status" value="1"/>
</dbReference>
<dbReference type="Proteomes" id="UP000198538">
    <property type="component" value="Unassembled WGS sequence"/>
</dbReference>
<accession>A0A1G5IPI1</accession>
<name>A0A1G5IPI1_9BACL</name>
<dbReference type="Gene3D" id="3.90.1200.10">
    <property type="match status" value="1"/>
</dbReference>
<feature type="domain" description="Protein kinase" evidence="1">
    <location>
        <begin position="1"/>
        <end position="277"/>
    </location>
</feature>
<evidence type="ECO:0000259" key="1">
    <source>
        <dbReference type="PROSITE" id="PS50011"/>
    </source>
</evidence>
<dbReference type="InterPro" id="IPR051678">
    <property type="entry name" value="AGP_Transferase"/>
</dbReference>
<dbReference type="InterPro" id="IPR011009">
    <property type="entry name" value="Kinase-like_dom_sf"/>
</dbReference>
<dbReference type="GO" id="GO:0005524">
    <property type="term" value="F:ATP binding"/>
    <property type="evidence" value="ECO:0007669"/>
    <property type="project" value="InterPro"/>
</dbReference>
<dbReference type="RefSeq" id="WP_090920748.1">
    <property type="nucleotide sequence ID" value="NZ_FMVM01000009.1"/>
</dbReference>
<dbReference type="PANTHER" id="PTHR21310:SF40">
    <property type="entry name" value="AMINOGLYCOSIDE PHOSPHOTRANSFERASE DOMAIN-CONTAINING PROTEIN-RELATED"/>
    <property type="match status" value="1"/>
</dbReference>
<dbReference type="SUPFAM" id="SSF56112">
    <property type="entry name" value="Protein kinase-like (PK-like)"/>
    <property type="match status" value="1"/>
</dbReference>